<evidence type="ECO:0000256" key="4">
    <source>
        <dbReference type="ARBA" id="ARBA00023004"/>
    </source>
</evidence>
<dbReference type="GO" id="GO:0016887">
    <property type="term" value="F:ATP hydrolysis activity"/>
    <property type="evidence" value="ECO:0007669"/>
    <property type="project" value="UniProtKB-UniRule"/>
</dbReference>
<evidence type="ECO:0000256" key="6">
    <source>
        <dbReference type="HAMAP-Rule" id="MF_02040"/>
    </source>
</evidence>
<dbReference type="PANTHER" id="PTHR42961:SF2">
    <property type="entry name" value="IRON-SULFUR PROTEIN NUBPL"/>
    <property type="match status" value="1"/>
</dbReference>
<reference evidence="8" key="1">
    <citation type="submission" date="2016-10" db="EMBL/GenBank/DDBJ databases">
        <authorList>
            <person name="Varghese N."/>
            <person name="Submissions S."/>
        </authorList>
    </citation>
    <scope>NUCLEOTIDE SEQUENCE [LARGE SCALE GENOMIC DNA]</scope>
    <source>
        <strain evidence="8">DSM 22620</strain>
    </source>
</reference>
<dbReference type="PANTHER" id="PTHR42961">
    <property type="entry name" value="IRON-SULFUR PROTEIN NUBPL"/>
    <property type="match status" value="1"/>
</dbReference>
<organism evidence="7 8">
    <name type="scientific">Parafannyhessea umbonata</name>
    <dbReference type="NCBI Taxonomy" id="604330"/>
    <lineage>
        <taxon>Bacteria</taxon>
        <taxon>Bacillati</taxon>
        <taxon>Actinomycetota</taxon>
        <taxon>Coriobacteriia</taxon>
        <taxon>Coriobacteriales</taxon>
        <taxon>Atopobiaceae</taxon>
        <taxon>Parafannyhessea</taxon>
    </lineage>
</organism>
<keyword evidence="5 6" id="KW-0411">Iron-sulfur</keyword>
<accession>A0A1H1M2W8</accession>
<dbReference type="PROSITE" id="PS01215">
    <property type="entry name" value="MRP"/>
    <property type="match status" value="1"/>
</dbReference>
<sequence length="280" mass="29953">MAENDIDRDAIKDEVDQIFGNRPKHEGPELYQVNDQSSIKHVIGVISGKGGVGKSLVTGILATELARKGHKVGILDADITGPSIPKMFGLSGLHVFGQGDKIIPAQSKGGIKIMSTNLVLENENDPVLWRGPMLMGALKQFYEDTLWGDIDYLLVDMPPGTGDVALTVFQSLPIEGVVIVSSPQDLVQVIVGKAVKMAAMMNVPVLGVVENMSYMECPECGHKLEPFGPSHLQEIVDEFKVADLGRIPIDPKVAASCDAGTFESELPEGLIPEAVSAVEA</sequence>
<feature type="binding site" evidence="6">
    <location>
        <begin position="48"/>
        <end position="55"/>
    </location>
    <ligand>
        <name>ATP</name>
        <dbReference type="ChEBI" id="CHEBI:30616"/>
    </ligand>
</feature>
<dbReference type="EMBL" id="LT629759">
    <property type="protein sequence ID" value="SDR81188.1"/>
    <property type="molecule type" value="Genomic_DNA"/>
</dbReference>
<name>A0A1H1M2W8_9ACTN</name>
<dbReference type="Proteomes" id="UP000199480">
    <property type="component" value="Chromosome I"/>
</dbReference>
<keyword evidence="3 6" id="KW-0067">ATP-binding</keyword>
<dbReference type="FunFam" id="3.40.50.300:FF:001119">
    <property type="entry name" value="Iron-sulfur cluster carrier protein"/>
    <property type="match status" value="1"/>
</dbReference>
<proteinExistence type="inferred from homology"/>
<protein>
    <recommendedName>
        <fullName evidence="6">Iron-sulfur cluster carrier protein</fullName>
    </recommendedName>
</protein>
<gene>
    <name evidence="7" type="ORF">SAMN04489857_1264</name>
</gene>
<dbReference type="Gene3D" id="3.40.50.300">
    <property type="entry name" value="P-loop containing nucleotide triphosphate hydrolases"/>
    <property type="match status" value="1"/>
</dbReference>
<dbReference type="SUPFAM" id="SSF52540">
    <property type="entry name" value="P-loop containing nucleoside triphosphate hydrolases"/>
    <property type="match status" value="1"/>
</dbReference>
<dbReference type="GO" id="GO:0140663">
    <property type="term" value="F:ATP-dependent FeS chaperone activity"/>
    <property type="evidence" value="ECO:0007669"/>
    <property type="project" value="InterPro"/>
</dbReference>
<keyword evidence="1 6" id="KW-0479">Metal-binding</keyword>
<dbReference type="InterPro" id="IPR019591">
    <property type="entry name" value="Mrp/NBP35_ATP-bd"/>
</dbReference>
<dbReference type="GO" id="GO:0016226">
    <property type="term" value="P:iron-sulfur cluster assembly"/>
    <property type="evidence" value="ECO:0007669"/>
    <property type="project" value="InterPro"/>
</dbReference>
<dbReference type="CDD" id="cd02037">
    <property type="entry name" value="Mrp_NBP35"/>
    <property type="match status" value="1"/>
</dbReference>
<dbReference type="RefSeq" id="WP_090862651.1">
    <property type="nucleotide sequence ID" value="NZ_LT629759.1"/>
</dbReference>
<dbReference type="InterPro" id="IPR033756">
    <property type="entry name" value="YlxH/NBP35"/>
</dbReference>
<dbReference type="GO" id="GO:0051539">
    <property type="term" value="F:4 iron, 4 sulfur cluster binding"/>
    <property type="evidence" value="ECO:0007669"/>
    <property type="project" value="TreeGrafter"/>
</dbReference>
<comment type="similarity">
    <text evidence="6">Belongs to the Mrp/NBP35 ATP-binding proteins family.</text>
</comment>
<evidence type="ECO:0000256" key="1">
    <source>
        <dbReference type="ARBA" id="ARBA00022723"/>
    </source>
</evidence>
<dbReference type="GeneID" id="78500616"/>
<dbReference type="AlphaFoldDB" id="A0A1H1M2W8"/>
<dbReference type="GO" id="GO:0005524">
    <property type="term" value="F:ATP binding"/>
    <property type="evidence" value="ECO:0007669"/>
    <property type="project" value="UniProtKB-UniRule"/>
</dbReference>
<evidence type="ECO:0000313" key="8">
    <source>
        <dbReference type="Proteomes" id="UP000199480"/>
    </source>
</evidence>
<dbReference type="InterPro" id="IPR000808">
    <property type="entry name" value="Mrp-like_CS"/>
</dbReference>
<dbReference type="HAMAP" id="MF_02040">
    <property type="entry name" value="Mrp_NBP35"/>
    <property type="match status" value="1"/>
</dbReference>
<comment type="function">
    <text evidence="6">Binds and transfers iron-sulfur (Fe-S) clusters to target apoproteins. Can hydrolyze ATP.</text>
</comment>
<keyword evidence="6" id="KW-0378">Hydrolase</keyword>
<dbReference type="InterPro" id="IPR027417">
    <property type="entry name" value="P-loop_NTPase"/>
</dbReference>
<comment type="subunit">
    <text evidence="6">Homodimer.</text>
</comment>
<dbReference type="OrthoDB" id="9809679at2"/>
<evidence type="ECO:0000256" key="3">
    <source>
        <dbReference type="ARBA" id="ARBA00022840"/>
    </source>
</evidence>
<evidence type="ECO:0000256" key="5">
    <source>
        <dbReference type="ARBA" id="ARBA00023014"/>
    </source>
</evidence>
<dbReference type="Pfam" id="PF10609">
    <property type="entry name" value="ParA"/>
    <property type="match status" value="1"/>
</dbReference>
<keyword evidence="2 6" id="KW-0547">Nucleotide-binding</keyword>
<dbReference type="InterPro" id="IPR044304">
    <property type="entry name" value="NUBPL-like"/>
</dbReference>
<evidence type="ECO:0000313" key="7">
    <source>
        <dbReference type="EMBL" id="SDR81188.1"/>
    </source>
</evidence>
<evidence type="ECO:0000256" key="2">
    <source>
        <dbReference type="ARBA" id="ARBA00022741"/>
    </source>
</evidence>
<dbReference type="GO" id="GO:0046872">
    <property type="term" value="F:metal ion binding"/>
    <property type="evidence" value="ECO:0007669"/>
    <property type="project" value="UniProtKB-KW"/>
</dbReference>
<keyword evidence="4 6" id="KW-0408">Iron</keyword>